<protein>
    <submittedName>
        <fullName evidence="1">Uncharacterized protein</fullName>
    </submittedName>
</protein>
<sequence>MGHNRQEFKRDNFKRFQRHTRVEKRGNVTYSDSSDNCGSSSYGHKWCGIVKIEANGGSSTARGYDTSLDSGDVYEVCKCGQVVAKGIMRRQATVKDIKLGQAATKSIMWRQAAAKGIMWRQADNLGEKMDALVAKVGVLTGTNTHRRMSLVVQLDLVIEKLDAFVAKVDDLTSRNTQRSMSLADQLDLVIEKPDVVIEKLF</sequence>
<dbReference type="Proteomes" id="UP000729402">
    <property type="component" value="Unassembled WGS sequence"/>
</dbReference>
<dbReference type="AlphaFoldDB" id="A0A8J5RWP9"/>
<evidence type="ECO:0000313" key="1">
    <source>
        <dbReference type="EMBL" id="KAG8052688.1"/>
    </source>
</evidence>
<proteinExistence type="predicted"/>
<name>A0A8J5RWP9_ZIZPA</name>
<gene>
    <name evidence="1" type="ORF">GUJ93_ZPchr0001g31894</name>
</gene>
<comment type="caution">
    <text evidence="1">The sequence shown here is derived from an EMBL/GenBank/DDBJ whole genome shotgun (WGS) entry which is preliminary data.</text>
</comment>
<dbReference type="EMBL" id="JAAALK010000288">
    <property type="protein sequence ID" value="KAG8052688.1"/>
    <property type="molecule type" value="Genomic_DNA"/>
</dbReference>
<accession>A0A8J5RWP9</accession>
<reference evidence="1" key="1">
    <citation type="journal article" date="2021" name="bioRxiv">
        <title>Whole Genome Assembly and Annotation of Northern Wild Rice, Zizania palustris L., Supports a Whole Genome Duplication in the Zizania Genus.</title>
        <authorList>
            <person name="Haas M."/>
            <person name="Kono T."/>
            <person name="Macchietto M."/>
            <person name="Millas R."/>
            <person name="McGilp L."/>
            <person name="Shao M."/>
            <person name="Duquette J."/>
            <person name="Hirsch C.N."/>
            <person name="Kimball J."/>
        </authorList>
    </citation>
    <scope>NUCLEOTIDE SEQUENCE</scope>
    <source>
        <tissue evidence="1">Fresh leaf tissue</tissue>
    </source>
</reference>
<reference evidence="1" key="2">
    <citation type="submission" date="2021-02" db="EMBL/GenBank/DDBJ databases">
        <authorList>
            <person name="Kimball J.A."/>
            <person name="Haas M.W."/>
            <person name="Macchietto M."/>
            <person name="Kono T."/>
            <person name="Duquette J."/>
            <person name="Shao M."/>
        </authorList>
    </citation>
    <scope>NUCLEOTIDE SEQUENCE</scope>
    <source>
        <tissue evidence="1">Fresh leaf tissue</tissue>
    </source>
</reference>
<keyword evidence="2" id="KW-1185">Reference proteome</keyword>
<evidence type="ECO:0000313" key="2">
    <source>
        <dbReference type="Proteomes" id="UP000729402"/>
    </source>
</evidence>
<organism evidence="1 2">
    <name type="scientific">Zizania palustris</name>
    <name type="common">Northern wild rice</name>
    <dbReference type="NCBI Taxonomy" id="103762"/>
    <lineage>
        <taxon>Eukaryota</taxon>
        <taxon>Viridiplantae</taxon>
        <taxon>Streptophyta</taxon>
        <taxon>Embryophyta</taxon>
        <taxon>Tracheophyta</taxon>
        <taxon>Spermatophyta</taxon>
        <taxon>Magnoliopsida</taxon>
        <taxon>Liliopsida</taxon>
        <taxon>Poales</taxon>
        <taxon>Poaceae</taxon>
        <taxon>BOP clade</taxon>
        <taxon>Oryzoideae</taxon>
        <taxon>Oryzeae</taxon>
        <taxon>Zizaniinae</taxon>
        <taxon>Zizania</taxon>
    </lineage>
</organism>